<dbReference type="Gene3D" id="3.40.720.10">
    <property type="entry name" value="Alkaline Phosphatase, subunit A"/>
    <property type="match status" value="1"/>
</dbReference>
<keyword evidence="4" id="KW-1185">Reference proteome</keyword>
<evidence type="ECO:0008006" key="5">
    <source>
        <dbReference type="Google" id="ProtNLM"/>
    </source>
</evidence>
<comment type="caution">
    <text evidence="3">The sequence shown here is derived from an EMBL/GenBank/DDBJ whole genome shotgun (WGS) entry which is preliminary data.</text>
</comment>
<sequence>MSMNISAAQQEISEKSGDDGVSIPSDAGSDFEGDPIERHARDSIEVAEHDHEILDEEEEREKLLAGENTKDAPRGFFSRRLKGGHTDANKQASRGLRRSRKKRKHARGGSRDEEGELMYEMEEGGPRSETSSLASSSSTELDKLNLRQSSMSKRRKIALWHIVTISILGLFCLLTFGAYKVSRNSNSKPHLFLQSNGTSMFAPTTILVSLDGFRADFLHRGITPTLNQFVAEGVSPKYMLPSFPSVTFPNHYTLVTGLYPESHGVVGNSFWDPELKEEFYYTDPARSLDPKWWAGGEPIWATAEKDSIKTAIHMWPGSEAGMEFSATYLDKFNGSEVLHRKTERILELLDLPSGEEHAGPPLRPQLIAAYVPVVDADGHTYGPNSTEIWSTISDVDVMLHHLFIGLEERNLTSLVNVIVVSDHGMATTSTDRCIQLDDLIDLDLVEHMDGWPLYGLRPKNPIDLRGLYDRLLVESQRLGNFEVYLRDENMPERYHFSRNDRIAPLWVVPKTGWAIVHKEDFDVKEAKAKGEIYHPRGLHGYDHEHPLMRAIFVARGPAFPHKPNSRVDVFQNTEVYNIVCDSLGIEPRPNNGTLRLPLKPVGLHSDKPTSVYDIPSDLPPDETANEASNNQSITVDESVAATEDDKEAMNKFWAYVKAKMEAAQEWANKVIAGLKYTSKPSKKPSESFEQGDVPS</sequence>
<dbReference type="FunFam" id="3.30.1360.180:FF:000003">
    <property type="entry name" value="Type I phosphodiesterase/nucleotide pyrophosphatase family protein"/>
    <property type="match status" value="1"/>
</dbReference>
<feature type="compositionally biased region" description="Polar residues" evidence="1">
    <location>
        <begin position="1"/>
        <end position="11"/>
    </location>
</feature>
<feature type="region of interest" description="Disordered" evidence="1">
    <location>
        <begin position="609"/>
        <end position="641"/>
    </location>
</feature>
<dbReference type="InterPro" id="IPR017850">
    <property type="entry name" value="Alkaline_phosphatase_core_sf"/>
</dbReference>
<dbReference type="AlphaFoldDB" id="A0AA39QYX4"/>
<reference evidence="3" key="1">
    <citation type="submission" date="2023-03" db="EMBL/GenBank/DDBJ databases">
        <title>Complete genome of Cladonia borealis.</title>
        <authorList>
            <person name="Park H."/>
        </authorList>
    </citation>
    <scope>NUCLEOTIDE SEQUENCE</scope>
    <source>
        <strain evidence="3">ANT050790</strain>
    </source>
</reference>
<dbReference type="Proteomes" id="UP001166286">
    <property type="component" value="Unassembled WGS sequence"/>
</dbReference>
<dbReference type="Pfam" id="PF01663">
    <property type="entry name" value="Phosphodiest"/>
    <property type="match status" value="1"/>
</dbReference>
<dbReference type="CDD" id="cd16018">
    <property type="entry name" value="Enpp"/>
    <property type="match status" value="1"/>
</dbReference>
<feature type="compositionally biased region" description="Low complexity" evidence="1">
    <location>
        <begin position="128"/>
        <end position="139"/>
    </location>
</feature>
<feature type="compositionally biased region" description="Basic residues" evidence="1">
    <location>
        <begin position="95"/>
        <end position="108"/>
    </location>
</feature>
<dbReference type="PANTHER" id="PTHR10151">
    <property type="entry name" value="ECTONUCLEOTIDE PYROPHOSPHATASE/PHOSPHODIESTERASE"/>
    <property type="match status" value="1"/>
</dbReference>
<feature type="compositionally biased region" description="Basic and acidic residues" evidence="1">
    <location>
        <begin position="35"/>
        <end position="52"/>
    </location>
</feature>
<dbReference type="Gene3D" id="3.30.1360.180">
    <property type="match status" value="1"/>
</dbReference>
<dbReference type="SUPFAM" id="SSF53649">
    <property type="entry name" value="Alkaline phosphatase-like"/>
    <property type="match status" value="1"/>
</dbReference>
<organism evidence="3 4">
    <name type="scientific">Cladonia borealis</name>
    <dbReference type="NCBI Taxonomy" id="184061"/>
    <lineage>
        <taxon>Eukaryota</taxon>
        <taxon>Fungi</taxon>
        <taxon>Dikarya</taxon>
        <taxon>Ascomycota</taxon>
        <taxon>Pezizomycotina</taxon>
        <taxon>Lecanoromycetes</taxon>
        <taxon>OSLEUM clade</taxon>
        <taxon>Lecanoromycetidae</taxon>
        <taxon>Lecanorales</taxon>
        <taxon>Lecanorineae</taxon>
        <taxon>Cladoniaceae</taxon>
        <taxon>Cladonia</taxon>
    </lineage>
</organism>
<dbReference type="PANTHER" id="PTHR10151:SF120">
    <property type="entry name" value="BIS(5'-ADENOSYL)-TRIPHOSPHATASE"/>
    <property type="match status" value="1"/>
</dbReference>
<keyword evidence="2" id="KW-1133">Transmembrane helix</keyword>
<evidence type="ECO:0000313" key="3">
    <source>
        <dbReference type="EMBL" id="KAK0510991.1"/>
    </source>
</evidence>
<dbReference type="GO" id="GO:0017111">
    <property type="term" value="F:ribonucleoside triphosphate phosphatase activity"/>
    <property type="evidence" value="ECO:0007669"/>
    <property type="project" value="TreeGrafter"/>
</dbReference>
<dbReference type="EMBL" id="JAFEKC020000014">
    <property type="protein sequence ID" value="KAK0510991.1"/>
    <property type="molecule type" value="Genomic_DNA"/>
</dbReference>
<keyword evidence="2" id="KW-0472">Membrane</keyword>
<feature type="compositionally biased region" description="Polar residues" evidence="1">
    <location>
        <begin position="625"/>
        <end position="635"/>
    </location>
</feature>
<feature type="compositionally biased region" description="Basic and acidic residues" evidence="1">
    <location>
        <begin position="60"/>
        <end position="73"/>
    </location>
</feature>
<feature type="compositionally biased region" description="Acidic residues" evidence="1">
    <location>
        <begin position="113"/>
        <end position="123"/>
    </location>
</feature>
<dbReference type="GO" id="GO:0009141">
    <property type="term" value="P:nucleoside triphosphate metabolic process"/>
    <property type="evidence" value="ECO:0007669"/>
    <property type="project" value="TreeGrafter"/>
</dbReference>
<accession>A0AA39QYX4</accession>
<dbReference type="InterPro" id="IPR002591">
    <property type="entry name" value="Phosphodiest/P_Trfase"/>
</dbReference>
<feature type="transmembrane region" description="Helical" evidence="2">
    <location>
        <begin position="157"/>
        <end position="179"/>
    </location>
</feature>
<name>A0AA39QYX4_9LECA</name>
<dbReference type="GO" id="GO:0047429">
    <property type="term" value="F:nucleoside triphosphate diphosphatase activity"/>
    <property type="evidence" value="ECO:0007669"/>
    <property type="project" value="TreeGrafter"/>
</dbReference>
<protein>
    <recommendedName>
        <fullName evidence="5">Phosphodiest-domain-containing protein</fullName>
    </recommendedName>
</protein>
<feature type="region of interest" description="Disordered" evidence="1">
    <location>
        <begin position="1"/>
        <end position="141"/>
    </location>
</feature>
<evidence type="ECO:0000313" key="4">
    <source>
        <dbReference type="Proteomes" id="UP001166286"/>
    </source>
</evidence>
<feature type="region of interest" description="Disordered" evidence="1">
    <location>
        <begin position="675"/>
        <end position="695"/>
    </location>
</feature>
<gene>
    <name evidence="3" type="ORF">JMJ35_006543</name>
</gene>
<proteinExistence type="predicted"/>
<evidence type="ECO:0000256" key="1">
    <source>
        <dbReference type="SAM" id="MobiDB-lite"/>
    </source>
</evidence>
<evidence type="ECO:0000256" key="2">
    <source>
        <dbReference type="SAM" id="Phobius"/>
    </source>
</evidence>
<keyword evidence="2" id="KW-0812">Transmembrane</keyword>